<proteinExistence type="predicted"/>
<dbReference type="PANTHER" id="PTHR42731">
    <property type="entry name" value="SLL1084 PROTEIN"/>
    <property type="match status" value="1"/>
</dbReference>
<dbReference type="SUPFAM" id="SSF102114">
    <property type="entry name" value="Radical SAM enzymes"/>
    <property type="match status" value="1"/>
</dbReference>
<evidence type="ECO:0000313" key="3">
    <source>
        <dbReference type="EMBL" id="ERP31148.1"/>
    </source>
</evidence>
<dbReference type="InterPro" id="IPR007197">
    <property type="entry name" value="rSAM"/>
</dbReference>
<dbReference type="AlphaFoldDB" id="U7D5C2"/>
<accession>U7D5C2</accession>
<reference evidence="3 4" key="1">
    <citation type="journal article" date="2013" name="Environ. Microbiol.">
        <title>Genome analysis of Chitinivibrio alkaliphilus gen. nov., sp. nov., a novel extremely haloalkaliphilic anaerobic chitinolytic bacterium from the candidate phylum Termite Group 3.</title>
        <authorList>
            <person name="Sorokin D.Y."/>
            <person name="Gumerov V.M."/>
            <person name="Rakitin A.L."/>
            <person name="Beletsky A.V."/>
            <person name="Damste J.S."/>
            <person name="Muyzer G."/>
            <person name="Mardanov A.V."/>
            <person name="Ravin N.V."/>
        </authorList>
    </citation>
    <scope>NUCLEOTIDE SEQUENCE [LARGE SCALE GENOMIC DNA]</scope>
    <source>
        <strain evidence="3 4">ACht1</strain>
    </source>
</reference>
<dbReference type="EMBL" id="ASJR01000018">
    <property type="protein sequence ID" value="ERP31148.1"/>
    <property type="molecule type" value="Genomic_DNA"/>
</dbReference>
<dbReference type="Pfam" id="PF04055">
    <property type="entry name" value="Radical_SAM"/>
    <property type="match status" value="1"/>
</dbReference>
<name>U7D5C2_9BACT</name>
<dbReference type="Gene3D" id="3.40.50.280">
    <property type="entry name" value="Cobalamin-binding domain"/>
    <property type="match status" value="1"/>
</dbReference>
<dbReference type="SFLD" id="SFLDG01082">
    <property type="entry name" value="B12-binding_domain_containing"/>
    <property type="match status" value="1"/>
</dbReference>
<feature type="domain" description="Radical SAM core" evidence="2">
    <location>
        <begin position="211"/>
        <end position="458"/>
    </location>
</feature>
<dbReference type="GO" id="GO:0003824">
    <property type="term" value="F:catalytic activity"/>
    <property type="evidence" value="ECO:0007669"/>
    <property type="project" value="InterPro"/>
</dbReference>
<sequence length="511" mass="56274">MGYPIVITCDRTMASEYHGLLFLGFSACLPTGVLPDLLYYPLFCPSARHRKGRLVCAPYGIRKIEAALIRAGIPAEEIIVAHPAHINRVVSKETEVLLVSSNDPLGMGPATSTFTELWGGEGRMAQKLRHLLTAKSIQKQRPKVILGGPGAWQFSVYPEEQKRLGIDTVITGEGEHSVVNLVASLRSVPSQSPPPVVAGEYVPNEDIPDIVHPAITGLVEVTRGCARSCDFCVPTVRRVRSRPMESILRETQVNLRENTGVLLHGEDILLYNSDGLKVNGPAVVSLFENIMKVPGVSWSGASHASLSSVVQSPETITGIQKALKWGTREHPGGYFQVGIETGSPRLIGTHMKGKVYPYAPKEWPEVVVQGMKILHEHSIFASATLILGLPGEEEEDIRATIDLIEKIAPYGSIIVPLLFTSMETSKLAGTTSLTLDKLTPSHYELLEKCWLHNLRWLPVIWDLYSHASPWAIRQTIRGAMRMGSPFVAWKIRRWARKRGVPAGVYKNSRNS</sequence>
<dbReference type="GO" id="GO:0051536">
    <property type="term" value="F:iron-sulfur cluster binding"/>
    <property type="evidence" value="ECO:0007669"/>
    <property type="project" value="InterPro"/>
</dbReference>
<keyword evidence="1" id="KW-1133">Transmembrane helix</keyword>
<dbReference type="OrthoDB" id="9801424at2"/>
<dbReference type="PANTHER" id="PTHR42731:SF4">
    <property type="entry name" value="RADICAL SAM DOMAIN PROTEIN"/>
    <property type="match status" value="1"/>
</dbReference>
<keyword evidence="4" id="KW-1185">Reference proteome</keyword>
<dbReference type="PROSITE" id="PS51918">
    <property type="entry name" value="RADICAL_SAM"/>
    <property type="match status" value="1"/>
</dbReference>
<comment type="caution">
    <text evidence="3">The sequence shown here is derived from an EMBL/GenBank/DDBJ whole genome shotgun (WGS) entry which is preliminary data.</text>
</comment>
<dbReference type="STRING" id="1313304.CALK_1946"/>
<evidence type="ECO:0000256" key="1">
    <source>
        <dbReference type="SAM" id="Phobius"/>
    </source>
</evidence>
<dbReference type="InterPro" id="IPR058240">
    <property type="entry name" value="rSAM_sf"/>
</dbReference>
<evidence type="ECO:0000259" key="2">
    <source>
        <dbReference type="PROSITE" id="PS51918"/>
    </source>
</evidence>
<gene>
    <name evidence="3" type="ORF">CALK_1946</name>
</gene>
<evidence type="ECO:0000313" key="4">
    <source>
        <dbReference type="Proteomes" id="UP000017148"/>
    </source>
</evidence>
<protein>
    <submittedName>
        <fullName evidence="3">Fe-S oxidoreductase</fullName>
    </submittedName>
</protein>
<dbReference type="InterPro" id="IPR006638">
    <property type="entry name" value="Elp3/MiaA/NifB-like_rSAM"/>
</dbReference>
<organism evidence="3 4">
    <name type="scientific">Chitinivibrio alkaliphilus ACht1</name>
    <dbReference type="NCBI Taxonomy" id="1313304"/>
    <lineage>
        <taxon>Bacteria</taxon>
        <taxon>Pseudomonadati</taxon>
        <taxon>Fibrobacterota</taxon>
        <taxon>Chitinivibrionia</taxon>
        <taxon>Chitinivibrionales</taxon>
        <taxon>Chitinivibrionaceae</taxon>
        <taxon>Chitinivibrio</taxon>
    </lineage>
</organism>
<dbReference type="InterPro" id="IPR023404">
    <property type="entry name" value="rSAM_horseshoe"/>
</dbReference>
<keyword evidence="1" id="KW-0812">Transmembrane</keyword>
<dbReference type="RefSeq" id="WP_022637367.1">
    <property type="nucleotide sequence ID" value="NZ_ASJR01000018.1"/>
</dbReference>
<dbReference type="Gene3D" id="3.80.30.20">
    <property type="entry name" value="tm_1862 like domain"/>
    <property type="match status" value="1"/>
</dbReference>
<dbReference type="SFLD" id="SFLDS00029">
    <property type="entry name" value="Radical_SAM"/>
    <property type="match status" value="1"/>
</dbReference>
<dbReference type="eggNOG" id="COG1032">
    <property type="taxonomic scope" value="Bacteria"/>
</dbReference>
<dbReference type="Proteomes" id="UP000017148">
    <property type="component" value="Unassembled WGS sequence"/>
</dbReference>
<keyword evidence="1" id="KW-0472">Membrane</keyword>
<feature type="transmembrane region" description="Helical" evidence="1">
    <location>
        <begin position="20"/>
        <end position="43"/>
    </location>
</feature>
<dbReference type="SMART" id="SM00729">
    <property type="entry name" value="Elp3"/>
    <property type="match status" value="1"/>
</dbReference>
<dbReference type="CDD" id="cd01335">
    <property type="entry name" value="Radical_SAM"/>
    <property type="match status" value="1"/>
</dbReference>